<evidence type="ECO:0000256" key="3">
    <source>
        <dbReference type="ARBA" id="ARBA00008636"/>
    </source>
</evidence>
<evidence type="ECO:0000256" key="5">
    <source>
        <dbReference type="ARBA" id="ARBA00022485"/>
    </source>
</evidence>
<evidence type="ECO:0000259" key="12">
    <source>
        <dbReference type="Pfam" id="PF03313"/>
    </source>
</evidence>
<evidence type="ECO:0000256" key="10">
    <source>
        <dbReference type="ARBA" id="ARBA00049406"/>
    </source>
</evidence>
<sequence length="293" mass="30094">MHRSIESLIREAEETGRTLHQVVLDTESAESGRPPEEIRGRIARTLRVMRGAIDEGLKGEVRSASGLTGGRARKLWEGGPRLLGPRVTETLARAIATLEVNAAMGLIVAAPTAGAAGVLPSVLVSMDEFQELGEERLIDAMLVAGGVGGVIAHRASLAGAEGGCQAETGTAAAMASAAVTYLHGGTHEQIGTAVALTLQGMLGLICDPIGGLVEIPCIYRNASAAMQAIAGAEMALAGLDFPVSADEVIDVMGDVGRRMPTAFKETAGGGLATTPSARRLVQLRPSEKKSGAA</sequence>
<comment type="similarity">
    <text evidence="3 11">Belongs to the iron-sulfur dependent L-serine dehydratase family.</text>
</comment>
<evidence type="ECO:0000256" key="2">
    <source>
        <dbReference type="ARBA" id="ARBA00004742"/>
    </source>
</evidence>
<evidence type="ECO:0000256" key="4">
    <source>
        <dbReference type="ARBA" id="ARBA00022432"/>
    </source>
</evidence>
<dbReference type="PANTHER" id="PTHR30182:SF1">
    <property type="entry name" value="L-SERINE DEHYDRATASE 1"/>
    <property type="match status" value="1"/>
</dbReference>
<feature type="domain" description="Serine dehydratase-like alpha subunit" evidence="12">
    <location>
        <begin position="15"/>
        <end position="272"/>
    </location>
</feature>
<dbReference type="GO" id="GO:0051539">
    <property type="term" value="F:4 iron, 4 sulfur cluster binding"/>
    <property type="evidence" value="ECO:0007669"/>
    <property type="project" value="UniProtKB-UniRule"/>
</dbReference>
<dbReference type="EC" id="4.3.1.17" evidence="11"/>
<reference evidence="13" key="1">
    <citation type="submission" date="2020-02" db="EMBL/GenBank/DDBJ databases">
        <authorList>
            <person name="Meier V. D."/>
        </authorList>
    </citation>
    <scope>NUCLEOTIDE SEQUENCE</scope>
    <source>
        <strain evidence="13">AVDCRST_MAG68</strain>
    </source>
</reference>
<evidence type="ECO:0000256" key="8">
    <source>
        <dbReference type="ARBA" id="ARBA00023014"/>
    </source>
</evidence>
<comment type="pathway">
    <text evidence="2">Carbohydrate biosynthesis; gluconeogenesis.</text>
</comment>
<dbReference type="InterPro" id="IPR051318">
    <property type="entry name" value="Fe-S_L-Ser"/>
</dbReference>
<evidence type="ECO:0000256" key="11">
    <source>
        <dbReference type="RuleBase" id="RU366059"/>
    </source>
</evidence>
<dbReference type="Pfam" id="PF03313">
    <property type="entry name" value="SDH_alpha"/>
    <property type="match status" value="1"/>
</dbReference>
<dbReference type="GO" id="GO:0046872">
    <property type="term" value="F:metal ion binding"/>
    <property type="evidence" value="ECO:0007669"/>
    <property type="project" value="UniProtKB-KW"/>
</dbReference>
<dbReference type="InterPro" id="IPR005130">
    <property type="entry name" value="Ser_deHydtase-like_asu"/>
</dbReference>
<evidence type="ECO:0000313" key="13">
    <source>
        <dbReference type="EMBL" id="CAA9369467.1"/>
    </source>
</evidence>
<dbReference type="InterPro" id="IPR004642">
    <property type="entry name" value="Ser_deHydtase_asu"/>
</dbReference>
<name>A0A6J4MXM6_9BACT</name>
<protein>
    <recommendedName>
        <fullName evidence="11">L-serine dehydratase</fullName>
        <ecNumber evidence="11">4.3.1.17</ecNumber>
    </recommendedName>
</protein>
<keyword evidence="9 11" id="KW-0456">Lyase</keyword>
<keyword evidence="5 11" id="KW-0004">4Fe-4S</keyword>
<keyword evidence="4 11" id="KW-0312">Gluconeogenesis</keyword>
<comment type="catalytic activity">
    <reaction evidence="10 11">
        <text>L-serine = pyruvate + NH4(+)</text>
        <dbReference type="Rhea" id="RHEA:19169"/>
        <dbReference type="ChEBI" id="CHEBI:15361"/>
        <dbReference type="ChEBI" id="CHEBI:28938"/>
        <dbReference type="ChEBI" id="CHEBI:33384"/>
        <dbReference type="EC" id="4.3.1.17"/>
    </reaction>
</comment>
<keyword evidence="8 11" id="KW-0411">Iron-sulfur</keyword>
<proteinExistence type="inferred from homology"/>
<evidence type="ECO:0000256" key="1">
    <source>
        <dbReference type="ARBA" id="ARBA00001966"/>
    </source>
</evidence>
<organism evidence="13">
    <name type="scientific">uncultured Gemmatimonadota bacterium</name>
    <dbReference type="NCBI Taxonomy" id="203437"/>
    <lineage>
        <taxon>Bacteria</taxon>
        <taxon>Pseudomonadati</taxon>
        <taxon>Gemmatimonadota</taxon>
        <taxon>environmental samples</taxon>
    </lineage>
</organism>
<keyword evidence="6 11" id="KW-0479">Metal-binding</keyword>
<accession>A0A6J4MXM6</accession>
<dbReference type="EMBL" id="CADCTW010000238">
    <property type="protein sequence ID" value="CAA9369467.1"/>
    <property type="molecule type" value="Genomic_DNA"/>
</dbReference>
<gene>
    <name evidence="13" type="ORF">AVDCRST_MAG68-5359</name>
</gene>
<dbReference type="NCBIfam" id="TIGR00718">
    <property type="entry name" value="sda_alpha"/>
    <property type="match status" value="1"/>
</dbReference>
<comment type="cofactor">
    <cofactor evidence="1 11">
        <name>[4Fe-4S] cluster</name>
        <dbReference type="ChEBI" id="CHEBI:49883"/>
    </cofactor>
</comment>
<evidence type="ECO:0000256" key="6">
    <source>
        <dbReference type="ARBA" id="ARBA00022723"/>
    </source>
</evidence>
<keyword evidence="7 11" id="KW-0408">Iron</keyword>
<evidence type="ECO:0000256" key="7">
    <source>
        <dbReference type="ARBA" id="ARBA00023004"/>
    </source>
</evidence>
<dbReference type="GO" id="GO:0003941">
    <property type="term" value="F:L-serine ammonia-lyase activity"/>
    <property type="evidence" value="ECO:0007669"/>
    <property type="project" value="UniProtKB-UniRule"/>
</dbReference>
<evidence type="ECO:0000256" key="9">
    <source>
        <dbReference type="ARBA" id="ARBA00023239"/>
    </source>
</evidence>
<dbReference type="PANTHER" id="PTHR30182">
    <property type="entry name" value="L-SERINE DEHYDRATASE"/>
    <property type="match status" value="1"/>
</dbReference>
<dbReference type="GO" id="GO:0006094">
    <property type="term" value="P:gluconeogenesis"/>
    <property type="evidence" value="ECO:0007669"/>
    <property type="project" value="UniProtKB-KW"/>
</dbReference>
<dbReference type="AlphaFoldDB" id="A0A6J4MXM6"/>